<reference evidence="1" key="2">
    <citation type="journal article" date="2015" name="Fish Shellfish Immunol.">
        <title>Early steps in the European eel (Anguilla anguilla)-Vibrio vulnificus interaction in the gills: Role of the RtxA13 toxin.</title>
        <authorList>
            <person name="Callol A."/>
            <person name="Pajuelo D."/>
            <person name="Ebbesson L."/>
            <person name="Teles M."/>
            <person name="MacKenzie S."/>
            <person name="Amaro C."/>
        </authorList>
    </citation>
    <scope>NUCLEOTIDE SEQUENCE</scope>
</reference>
<organism evidence="1">
    <name type="scientific">Anguilla anguilla</name>
    <name type="common">European freshwater eel</name>
    <name type="synonym">Muraena anguilla</name>
    <dbReference type="NCBI Taxonomy" id="7936"/>
    <lineage>
        <taxon>Eukaryota</taxon>
        <taxon>Metazoa</taxon>
        <taxon>Chordata</taxon>
        <taxon>Craniata</taxon>
        <taxon>Vertebrata</taxon>
        <taxon>Euteleostomi</taxon>
        <taxon>Actinopterygii</taxon>
        <taxon>Neopterygii</taxon>
        <taxon>Teleostei</taxon>
        <taxon>Anguilliformes</taxon>
        <taxon>Anguillidae</taxon>
        <taxon>Anguilla</taxon>
    </lineage>
</organism>
<protein>
    <submittedName>
        <fullName evidence="1">Uncharacterized protein</fullName>
    </submittedName>
</protein>
<dbReference type="EMBL" id="GBXM01044082">
    <property type="protein sequence ID" value="JAH64495.1"/>
    <property type="molecule type" value="Transcribed_RNA"/>
</dbReference>
<accession>A0A0E9UGZ6</accession>
<dbReference type="AlphaFoldDB" id="A0A0E9UGZ6"/>
<reference evidence="1" key="1">
    <citation type="submission" date="2014-11" db="EMBL/GenBank/DDBJ databases">
        <authorList>
            <person name="Amaro Gonzalez C."/>
        </authorList>
    </citation>
    <scope>NUCLEOTIDE SEQUENCE</scope>
</reference>
<proteinExistence type="predicted"/>
<name>A0A0E9UGZ6_ANGAN</name>
<evidence type="ECO:0000313" key="1">
    <source>
        <dbReference type="EMBL" id="JAH64495.1"/>
    </source>
</evidence>
<sequence>MRYSVNEISRGSSTFPNVSYCCLAEFFVLFLF</sequence>